<feature type="region of interest" description="Disordered" evidence="8">
    <location>
        <begin position="511"/>
        <end position="557"/>
    </location>
</feature>
<feature type="compositionally biased region" description="Basic and acidic residues" evidence="8">
    <location>
        <begin position="127"/>
        <end position="136"/>
    </location>
</feature>
<dbReference type="SMART" id="SM00906">
    <property type="entry name" value="Fungal_trans"/>
    <property type="match status" value="1"/>
</dbReference>
<dbReference type="GO" id="GO:0006351">
    <property type="term" value="P:DNA-templated transcription"/>
    <property type="evidence" value="ECO:0007669"/>
    <property type="project" value="InterPro"/>
</dbReference>
<accession>A0A167SMN5</accession>
<dbReference type="SMART" id="SM00066">
    <property type="entry name" value="GAL4"/>
    <property type="match status" value="1"/>
</dbReference>
<comment type="subcellular location">
    <subcellularLocation>
        <location evidence="1">Nucleus</location>
    </subcellularLocation>
</comment>
<evidence type="ECO:0000256" key="3">
    <source>
        <dbReference type="ARBA" id="ARBA00022833"/>
    </source>
</evidence>
<evidence type="ECO:0000256" key="2">
    <source>
        <dbReference type="ARBA" id="ARBA00022723"/>
    </source>
</evidence>
<dbReference type="Pfam" id="PF00172">
    <property type="entry name" value="Zn_clus"/>
    <property type="match status" value="1"/>
</dbReference>
<dbReference type="Gene3D" id="4.10.240.10">
    <property type="entry name" value="Zn(2)-C6 fungal-type DNA-binding domain"/>
    <property type="match status" value="1"/>
</dbReference>
<dbReference type="GO" id="GO:0000981">
    <property type="term" value="F:DNA-binding transcription factor activity, RNA polymerase II-specific"/>
    <property type="evidence" value="ECO:0007669"/>
    <property type="project" value="InterPro"/>
</dbReference>
<feature type="region of interest" description="Disordered" evidence="8">
    <location>
        <begin position="77"/>
        <end position="143"/>
    </location>
</feature>
<keyword evidence="6" id="KW-0804">Transcription</keyword>
<dbReference type="GO" id="GO:0045944">
    <property type="term" value="P:positive regulation of transcription by RNA polymerase II"/>
    <property type="evidence" value="ECO:0007669"/>
    <property type="project" value="TreeGrafter"/>
</dbReference>
<evidence type="ECO:0000259" key="9">
    <source>
        <dbReference type="PROSITE" id="PS50048"/>
    </source>
</evidence>
<evidence type="ECO:0000256" key="8">
    <source>
        <dbReference type="SAM" id="MobiDB-lite"/>
    </source>
</evidence>
<evidence type="ECO:0000256" key="4">
    <source>
        <dbReference type="ARBA" id="ARBA00023015"/>
    </source>
</evidence>
<sequence>MPDRVTPKQRRLTKRPRVLVACQRCKTRRQKCDNVSPACSNCSRSNAACTYSDRSAYPLSYVKALEERVQLLEANLRARPHPQHDDGQQPPRPLEGGTRPVGGCSEGSDGVVAASTPIAANTGPDTGDGRRLRPDEPLAEQPGSRLVTGMGLLSSCAAAEPHYFGFSAGLSLAHFVQVAIDFGSNTSSDVSLPLLAERPFSNQALDTSASPAAPPPSPKAGASYIRAYLLLIHPLYPFLNRSLLWRLHKTTLTRSQLPPEEAARPDTPSPQHQMDLALLNLVYAIGARCLQLLGHRKVTKNTPEGHFLRAMQIIGEGLQFTSIRSIELTLLLAIHSMRSPSGTSVWHLSGLAVRQCIELGLHKQRAVDENNARLDQYRKRLFWSTYIFERKTALVLGRPFALSDEEIDLPLPLNIDDNDADDDDNDDADDDRNNDGTRLLSVLHGGDSRVRTSLSFHRAHIELYQLHTQIRLALYQLKRPQIGNRLRDTLAGLFDHLEAWKARVLETFDDDSQDTASGGRIEVRTGNGLGVPEDAGGDGASDSSGDGTRMGPSRSRDVEKTELLLEFYKARRSLLQPLMTEGRGIYPFDANDYVACADSSGQICQLYRRLHRLSPIPFSLRDLHAVFVAGFTLIYSICSCPSIYAPHRASDIGACSTLLYVITEQWASAKKYRDAFEVVAEKMEASIGGFPGQNRAAAAAETTPSLAATGNTFPGSRPGLSPETGMVAAHHGVSPIMTGDEPPPVPAMPHHAGAVVASPMAYGLATATATETVDGFSSYGITTSAANGPAAGIGIDLEADMYGIEGLLSNEGLDWFTEAVL</sequence>
<keyword evidence="5" id="KW-0238">DNA-binding</keyword>
<dbReference type="GO" id="GO:0005634">
    <property type="term" value="C:nucleus"/>
    <property type="evidence" value="ECO:0007669"/>
    <property type="project" value="UniProtKB-SubCell"/>
</dbReference>
<dbReference type="InterPro" id="IPR052202">
    <property type="entry name" value="Yeast_MetPath_Reg"/>
</dbReference>
<dbReference type="AlphaFoldDB" id="A0A167SMN5"/>
<dbReference type="PROSITE" id="PS50048">
    <property type="entry name" value="ZN2_CY6_FUNGAL_2"/>
    <property type="match status" value="1"/>
</dbReference>
<dbReference type="PANTHER" id="PTHR47782:SF12">
    <property type="entry name" value="ZN(II)2CYS6 TRANSCRIPTION FACTOR (EUROFUNG)"/>
    <property type="match status" value="1"/>
</dbReference>
<keyword evidence="3" id="KW-0862">Zinc</keyword>
<dbReference type="CDD" id="cd00067">
    <property type="entry name" value="GAL4"/>
    <property type="match status" value="1"/>
</dbReference>
<name>A0A167SMN5_9HYPO</name>
<feature type="compositionally biased region" description="Acidic residues" evidence="8">
    <location>
        <begin position="416"/>
        <end position="432"/>
    </location>
</feature>
<comment type="caution">
    <text evidence="10">The sequence shown here is derived from an EMBL/GenBank/DDBJ whole genome shotgun (WGS) entry which is preliminary data.</text>
</comment>
<dbReference type="Pfam" id="PF04082">
    <property type="entry name" value="Fungal_trans"/>
    <property type="match status" value="1"/>
</dbReference>
<dbReference type="Proteomes" id="UP000076874">
    <property type="component" value="Unassembled WGS sequence"/>
</dbReference>
<dbReference type="InterPro" id="IPR001138">
    <property type="entry name" value="Zn2Cys6_DnaBD"/>
</dbReference>
<dbReference type="GO" id="GO:0043565">
    <property type="term" value="F:sequence-specific DNA binding"/>
    <property type="evidence" value="ECO:0007669"/>
    <property type="project" value="TreeGrafter"/>
</dbReference>
<evidence type="ECO:0000313" key="10">
    <source>
        <dbReference type="EMBL" id="OAA59761.1"/>
    </source>
</evidence>
<feature type="domain" description="Zn(2)-C6 fungal-type" evidence="9">
    <location>
        <begin position="21"/>
        <end position="51"/>
    </location>
</feature>
<dbReference type="PANTHER" id="PTHR47782">
    <property type="entry name" value="ZN(II)2CYS6 TRANSCRIPTION FACTOR (EUROFUNG)-RELATED"/>
    <property type="match status" value="1"/>
</dbReference>
<dbReference type="STRING" id="1081102.A0A167SMN5"/>
<dbReference type="EMBL" id="AZHD01000010">
    <property type="protein sequence ID" value="OAA59761.1"/>
    <property type="molecule type" value="Genomic_DNA"/>
</dbReference>
<gene>
    <name evidence="10" type="ORF">SPI_05959</name>
</gene>
<keyword evidence="11" id="KW-1185">Reference proteome</keyword>
<proteinExistence type="predicted"/>
<evidence type="ECO:0000256" key="5">
    <source>
        <dbReference type="ARBA" id="ARBA00023125"/>
    </source>
</evidence>
<evidence type="ECO:0000256" key="7">
    <source>
        <dbReference type="ARBA" id="ARBA00023242"/>
    </source>
</evidence>
<dbReference type="GO" id="GO:0008270">
    <property type="term" value="F:zinc ion binding"/>
    <property type="evidence" value="ECO:0007669"/>
    <property type="project" value="InterPro"/>
</dbReference>
<evidence type="ECO:0000313" key="11">
    <source>
        <dbReference type="Proteomes" id="UP000076874"/>
    </source>
</evidence>
<evidence type="ECO:0000256" key="6">
    <source>
        <dbReference type="ARBA" id="ARBA00023163"/>
    </source>
</evidence>
<dbReference type="OrthoDB" id="189997at2759"/>
<evidence type="ECO:0000256" key="1">
    <source>
        <dbReference type="ARBA" id="ARBA00004123"/>
    </source>
</evidence>
<dbReference type="InterPro" id="IPR007219">
    <property type="entry name" value="XnlR_reg_dom"/>
</dbReference>
<keyword evidence="7" id="KW-0539">Nucleus</keyword>
<organism evidence="10 11">
    <name type="scientific">Niveomyces insectorum RCEF 264</name>
    <dbReference type="NCBI Taxonomy" id="1081102"/>
    <lineage>
        <taxon>Eukaryota</taxon>
        <taxon>Fungi</taxon>
        <taxon>Dikarya</taxon>
        <taxon>Ascomycota</taxon>
        <taxon>Pezizomycotina</taxon>
        <taxon>Sordariomycetes</taxon>
        <taxon>Hypocreomycetidae</taxon>
        <taxon>Hypocreales</taxon>
        <taxon>Cordycipitaceae</taxon>
        <taxon>Niveomyces</taxon>
    </lineage>
</organism>
<feature type="region of interest" description="Disordered" evidence="8">
    <location>
        <begin position="413"/>
        <end position="434"/>
    </location>
</feature>
<dbReference type="PROSITE" id="PS00463">
    <property type="entry name" value="ZN2_CY6_FUNGAL_1"/>
    <property type="match status" value="1"/>
</dbReference>
<reference evidence="10 11" key="1">
    <citation type="journal article" date="2016" name="Genome Biol. Evol.">
        <title>Divergent and convergent evolution of fungal pathogenicity.</title>
        <authorList>
            <person name="Shang Y."/>
            <person name="Xiao G."/>
            <person name="Zheng P."/>
            <person name="Cen K."/>
            <person name="Zhan S."/>
            <person name="Wang C."/>
        </authorList>
    </citation>
    <scope>NUCLEOTIDE SEQUENCE [LARGE SCALE GENOMIC DNA]</scope>
    <source>
        <strain evidence="10 11">RCEF 264</strain>
    </source>
</reference>
<dbReference type="CDD" id="cd12148">
    <property type="entry name" value="fungal_TF_MHR"/>
    <property type="match status" value="1"/>
</dbReference>
<keyword evidence="4" id="KW-0805">Transcription regulation</keyword>
<dbReference type="SUPFAM" id="SSF57701">
    <property type="entry name" value="Zn2/Cys6 DNA-binding domain"/>
    <property type="match status" value="1"/>
</dbReference>
<dbReference type="InterPro" id="IPR036864">
    <property type="entry name" value="Zn2-C6_fun-type_DNA-bd_sf"/>
</dbReference>
<keyword evidence="2" id="KW-0479">Metal-binding</keyword>
<protein>
    <submittedName>
        <fullName evidence="10">Transcription factor</fullName>
    </submittedName>
</protein>